<dbReference type="InterPro" id="IPR016181">
    <property type="entry name" value="Acyl_CoA_acyltransferase"/>
</dbReference>
<proteinExistence type="predicted"/>
<dbReference type="InterPro" id="IPR007434">
    <property type="entry name" value="FemAB-like"/>
</dbReference>
<protein>
    <submittedName>
        <fullName evidence="1">Peptidogalycan biosysnthesis protein</fullName>
    </submittedName>
</protein>
<sequence>MKISIADSIRQVDASAWDALAGGWFYAGYAWTVYQEQDKHSIARYVQVTSGDRVVAAAAVHLVEQEWSELYDTAVLFPDLDDGERGGRPVVLAGGRRGNSSRLLVDRSHPEAEAALRELVGAVNEIAAKESDGRAWWLYLSDEDTAYLTEHVPATSPRIMAADCAIELPGTTFDDYLAGLSRNQRRQVRVDRRAFQGAGYTTDAVDFRESWDQFAPLVARHERKHGHDVDDEFIGELMRLQAECCGEFGTIQACWADKEMRAGGLAFTTSTMIAGRAFGFDHPRPSASEYFELFYYRPIEQAYLAGVRLLHLGIGTLAAKARRGAQVRPLWGLATGQFKETLPPLAARHNQEAWNRFRDELVLTPDALTSTFLHRGI</sequence>
<organism evidence="1">
    <name type="scientific">Streptomyces sp. NBC_00180</name>
    <dbReference type="NCBI Taxonomy" id="2903632"/>
    <lineage>
        <taxon>Bacteria</taxon>
        <taxon>Bacillati</taxon>
        <taxon>Actinomycetota</taxon>
        <taxon>Actinomycetes</taxon>
        <taxon>Kitasatosporales</taxon>
        <taxon>Streptomycetaceae</taxon>
        <taxon>Streptomyces</taxon>
    </lineage>
</organism>
<gene>
    <name evidence="1" type="ORF">OG477_17365</name>
</gene>
<dbReference type="SUPFAM" id="SSF55729">
    <property type="entry name" value="Acyl-CoA N-acyltransferases (Nat)"/>
    <property type="match status" value="1"/>
</dbReference>
<dbReference type="EMBL" id="CP108140">
    <property type="protein sequence ID" value="WTP87033.1"/>
    <property type="molecule type" value="Genomic_DNA"/>
</dbReference>
<dbReference type="AlphaFoldDB" id="A0AAU1HWJ0"/>
<accession>A0AAU1HWJ0</accession>
<dbReference type="Gene3D" id="3.40.630.30">
    <property type="match status" value="1"/>
</dbReference>
<evidence type="ECO:0000313" key="1">
    <source>
        <dbReference type="EMBL" id="WTP87033.1"/>
    </source>
</evidence>
<name>A0AAU1HWJ0_9ACTN</name>
<dbReference type="Pfam" id="PF04339">
    <property type="entry name" value="FemAB_like"/>
    <property type="match status" value="1"/>
</dbReference>
<reference evidence="1" key="1">
    <citation type="submission" date="2022-10" db="EMBL/GenBank/DDBJ databases">
        <title>The complete genomes of actinobacterial strains from the NBC collection.</title>
        <authorList>
            <person name="Joergensen T.S."/>
            <person name="Alvarez Arevalo M."/>
            <person name="Sterndorff E.B."/>
            <person name="Faurdal D."/>
            <person name="Vuksanovic O."/>
            <person name="Mourched A.-S."/>
            <person name="Charusanti P."/>
            <person name="Shaw S."/>
            <person name="Blin K."/>
            <person name="Weber T."/>
        </authorList>
    </citation>
    <scope>NUCLEOTIDE SEQUENCE</scope>
    <source>
        <strain evidence="1">NBC 00180</strain>
    </source>
</reference>